<dbReference type="STRING" id="657014.SAMN04488092_1144"/>
<dbReference type="InterPro" id="IPR019494">
    <property type="entry name" value="FIST_C"/>
</dbReference>
<evidence type="ECO:0000313" key="4">
    <source>
        <dbReference type="Proteomes" id="UP000198634"/>
    </source>
</evidence>
<evidence type="ECO:0000259" key="2">
    <source>
        <dbReference type="SMART" id="SM01204"/>
    </source>
</evidence>
<keyword evidence="4" id="KW-1185">Reference proteome</keyword>
<dbReference type="InterPro" id="IPR013702">
    <property type="entry name" value="FIST_domain_N"/>
</dbReference>
<name>A0A1H9J4D0_9RHOB</name>
<dbReference type="Pfam" id="PF10442">
    <property type="entry name" value="FIST_C"/>
    <property type="match status" value="1"/>
</dbReference>
<dbReference type="RefSeq" id="WP_090270745.1">
    <property type="nucleotide sequence ID" value="NZ_FOEP01000014.1"/>
</dbReference>
<reference evidence="3 4" key="1">
    <citation type="submission" date="2016-10" db="EMBL/GenBank/DDBJ databases">
        <authorList>
            <person name="de Groot N.N."/>
        </authorList>
    </citation>
    <scope>NUCLEOTIDE SEQUENCE [LARGE SCALE GENOMIC DNA]</scope>
    <source>
        <strain evidence="3 4">DSM 22007</strain>
    </source>
</reference>
<dbReference type="PANTHER" id="PTHR40252">
    <property type="entry name" value="BLR0328 PROTEIN"/>
    <property type="match status" value="1"/>
</dbReference>
<dbReference type="Pfam" id="PF08495">
    <property type="entry name" value="FIST"/>
    <property type="match status" value="1"/>
</dbReference>
<feature type="domain" description="FIST C-domain" evidence="2">
    <location>
        <begin position="242"/>
        <end position="371"/>
    </location>
</feature>
<dbReference type="SMART" id="SM01204">
    <property type="entry name" value="FIST_C"/>
    <property type="match status" value="1"/>
</dbReference>
<dbReference type="Proteomes" id="UP000198634">
    <property type="component" value="Unassembled WGS sequence"/>
</dbReference>
<dbReference type="OrthoDB" id="9807948at2"/>
<proteinExistence type="predicted"/>
<gene>
    <name evidence="3" type="ORF">SAMN04488092_1144</name>
</gene>
<evidence type="ECO:0000259" key="1">
    <source>
        <dbReference type="SMART" id="SM00897"/>
    </source>
</evidence>
<accession>A0A1H9J4D0</accession>
<dbReference type="PANTHER" id="PTHR40252:SF2">
    <property type="entry name" value="BLR0328 PROTEIN"/>
    <property type="match status" value="1"/>
</dbReference>
<dbReference type="AlphaFoldDB" id="A0A1H9J4D0"/>
<evidence type="ECO:0000313" key="3">
    <source>
        <dbReference type="EMBL" id="SEQ81599.1"/>
    </source>
</evidence>
<dbReference type="SMART" id="SM00897">
    <property type="entry name" value="FIST"/>
    <property type="match status" value="1"/>
</dbReference>
<organism evidence="3 4">
    <name type="scientific">Thalassovita taeanensis</name>
    <dbReference type="NCBI Taxonomy" id="657014"/>
    <lineage>
        <taxon>Bacteria</taxon>
        <taxon>Pseudomonadati</taxon>
        <taxon>Pseudomonadota</taxon>
        <taxon>Alphaproteobacteria</taxon>
        <taxon>Rhodobacterales</taxon>
        <taxon>Roseobacteraceae</taxon>
        <taxon>Thalassovita</taxon>
    </lineage>
</organism>
<feature type="domain" description="FIST" evidence="1">
    <location>
        <begin position="41"/>
        <end position="241"/>
    </location>
</feature>
<protein>
    <submittedName>
        <fullName evidence="3">Uncharacterized conserved protein, contains FIST_N domain</fullName>
    </submittedName>
</protein>
<dbReference type="EMBL" id="FOEP01000014">
    <property type="protein sequence ID" value="SEQ81599.1"/>
    <property type="molecule type" value="Genomic_DNA"/>
</dbReference>
<sequence>MDQITGPTQAQSCAPRIVRTATVPCDATDPLTDLALALGDTPLELVLLFVSSHADIAAIARRAQGAFGDALVLGCTTAGEISGKGYSDGEIVAVGFPRAQFRARMLLIEDLNNFDGPPLIDRMIQSRNAMAREQPDWDYEFNFLMIDGLSRREDELTAELAMGLGPVPLFGGSAGDGDTFAQTFVLANGRAYGNAALVAQLRTTCPIKVFKTDHFVPTQQRMVVTGAHPDRRIVHEINAEPAAREYARVLGKDPEQLTTFTFAAHPLVVRIGGQHHVRSIQRVERNGDLVFYSAIDEGLVLTLAEPMNMARHLENEIAALSAHGAPDTILACDCILRKIEAQQKQITGRISDILARNRVVGFSTYGEQMNSMHVNQTLTGVAIYPPKTQARP</sequence>